<dbReference type="Pfam" id="PF00501">
    <property type="entry name" value="AMP-binding"/>
    <property type="match status" value="1"/>
</dbReference>
<gene>
    <name evidence="3" type="ORF">LMS43_01100</name>
</gene>
<evidence type="ECO:0000313" key="4">
    <source>
        <dbReference type="Proteomes" id="UP001168613"/>
    </source>
</evidence>
<dbReference type="Pfam" id="PF13193">
    <property type="entry name" value="AMP-binding_C"/>
    <property type="match status" value="1"/>
</dbReference>
<dbReference type="RefSeq" id="WP_266122787.1">
    <property type="nucleotide sequence ID" value="NZ_JAPKND010000001.1"/>
</dbReference>
<dbReference type="Gene3D" id="3.40.50.12780">
    <property type="entry name" value="N-terminal domain of ligase-like"/>
    <property type="match status" value="1"/>
</dbReference>
<dbReference type="PANTHER" id="PTHR43201:SF32">
    <property type="entry name" value="2-SUCCINYLBENZOATE--COA LIGASE, CHLOROPLASTIC_PEROXISOMAL"/>
    <property type="match status" value="1"/>
</dbReference>
<dbReference type="InterPro" id="IPR045851">
    <property type="entry name" value="AMP-bd_C_sf"/>
</dbReference>
<dbReference type="EMBL" id="JAJHNU010000001">
    <property type="protein sequence ID" value="MDN4119875.1"/>
    <property type="molecule type" value="Genomic_DNA"/>
</dbReference>
<organism evidence="3 4">
    <name type="scientific">Alcaligenes endophyticus</name>
    <dbReference type="NCBI Taxonomy" id="1929088"/>
    <lineage>
        <taxon>Bacteria</taxon>
        <taxon>Pseudomonadati</taxon>
        <taxon>Pseudomonadota</taxon>
        <taxon>Betaproteobacteria</taxon>
        <taxon>Burkholderiales</taxon>
        <taxon>Alcaligenaceae</taxon>
        <taxon>Alcaligenes</taxon>
    </lineage>
</organism>
<dbReference type="InterPro" id="IPR025110">
    <property type="entry name" value="AMP-bd_C"/>
</dbReference>
<comment type="caution">
    <text evidence="3">The sequence shown here is derived from an EMBL/GenBank/DDBJ whole genome shotgun (WGS) entry which is preliminary data.</text>
</comment>
<dbReference type="InterPro" id="IPR042099">
    <property type="entry name" value="ANL_N_sf"/>
</dbReference>
<feature type="domain" description="AMP-dependent synthetase/ligase" evidence="1">
    <location>
        <begin position="3"/>
        <end position="351"/>
    </location>
</feature>
<reference evidence="3" key="1">
    <citation type="submission" date="2021-11" db="EMBL/GenBank/DDBJ databases">
        <title>Draft genome sequence of Alcaligenes endophyticus type strain CCUG 75668T.</title>
        <authorList>
            <person name="Salva-Serra F."/>
            <person name="Duran R.E."/>
            <person name="Seeger M."/>
            <person name="Moore E.R.B."/>
            <person name="Jaen-Luchoro D."/>
        </authorList>
    </citation>
    <scope>NUCLEOTIDE SEQUENCE</scope>
    <source>
        <strain evidence="3">CCUG 75668</strain>
    </source>
</reference>
<sequence>MALTYTQVAQWSHQIAWALNASCINRQSTIATYSPNNIWCYVAMLGIQRAGCIWVPLNARASVADTIAHLNRTGSSWLFYHTDYRHEIDEFFAQVPTLKGAIAISDAHVPPTHLINWVDQECLKPFPLPEHDPSNEIFRITSSGGTTGTPKAIIHSQVGCTTNVATFLSLYKYTGLPNYLLCMPMTHSAGSMSFPILALGGTIHIMAKPDLDIMLEIIERETIHFLALTPTSLYTLLARPDIHERDFSSLNYLFIGAAPLSADKLSFALDTFGPIITQSYGQTEAPTALTCMLPQDYVEIKNTPSLQHRLLSCGRATPFARIEIMDSEGNLLPIEERGEIVVRSGMVMQGYMNDDSLENPKKFGWHHTGDVGYKDSEGFVYIVDRIRDLIITGGFNVFPADVEQVILSHPAVQDCAVIGVPDDKWGESVKAIVQLKPRHSVSEEQIIELCRAHLGSVKSPKSVDFWSHLPKSAVGKVLKKEIKSVVLQKLNKT</sequence>
<feature type="domain" description="AMP-binding enzyme C-terminal" evidence="2">
    <location>
        <begin position="402"/>
        <end position="476"/>
    </location>
</feature>
<protein>
    <submittedName>
        <fullName evidence="3">AMP-binding protein</fullName>
    </submittedName>
</protein>
<dbReference type="SUPFAM" id="SSF56801">
    <property type="entry name" value="Acetyl-CoA synthetase-like"/>
    <property type="match status" value="1"/>
</dbReference>
<dbReference type="PANTHER" id="PTHR43201">
    <property type="entry name" value="ACYL-COA SYNTHETASE"/>
    <property type="match status" value="1"/>
</dbReference>
<dbReference type="Proteomes" id="UP001168613">
    <property type="component" value="Unassembled WGS sequence"/>
</dbReference>
<evidence type="ECO:0000259" key="2">
    <source>
        <dbReference type="Pfam" id="PF13193"/>
    </source>
</evidence>
<name>A0ABT8EF43_9BURK</name>
<accession>A0ABT8EF43</accession>
<evidence type="ECO:0000259" key="1">
    <source>
        <dbReference type="Pfam" id="PF00501"/>
    </source>
</evidence>
<keyword evidence="4" id="KW-1185">Reference proteome</keyword>
<dbReference type="InterPro" id="IPR000873">
    <property type="entry name" value="AMP-dep_synth/lig_dom"/>
</dbReference>
<evidence type="ECO:0000313" key="3">
    <source>
        <dbReference type="EMBL" id="MDN4119875.1"/>
    </source>
</evidence>
<dbReference type="Gene3D" id="3.30.300.30">
    <property type="match status" value="1"/>
</dbReference>
<proteinExistence type="predicted"/>